<evidence type="ECO:0000256" key="3">
    <source>
        <dbReference type="ARBA" id="ARBA00010994"/>
    </source>
</evidence>
<feature type="region of interest" description="Disordered" evidence="9">
    <location>
        <begin position="688"/>
        <end position="712"/>
    </location>
</feature>
<keyword evidence="5 8" id="KW-0812">Transmembrane</keyword>
<evidence type="ECO:0000256" key="7">
    <source>
        <dbReference type="ARBA" id="ARBA00023136"/>
    </source>
</evidence>
<keyword evidence="7 8" id="KW-0472">Membrane</keyword>
<keyword evidence="4" id="KW-0963">Cytoplasm</keyword>
<feature type="compositionally biased region" description="Basic and acidic residues" evidence="9">
    <location>
        <begin position="306"/>
        <end position="321"/>
    </location>
</feature>
<evidence type="ECO:0000256" key="4">
    <source>
        <dbReference type="ARBA" id="ARBA00022490"/>
    </source>
</evidence>
<dbReference type="Proteomes" id="UP000246464">
    <property type="component" value="Chromosome 1"/>
</dbReference>
<dbReference type="PANTHER" id="PTHR12932:SF18">
    <property type="entry name" value="TUBULIN POLYMERIZATION-PROMOTING PROTEIN"/>
    <property type="match status" value="1"/>
</dbReference>
<comment type="catalytic activity">
    <reaction evidence="8">
        <text>L-cysteinyl-[protein] + hexadecanoyl-CoA = S-hexadecanoyl-L-cysteinyl-[protein] + CoA</text>
        <dbReference type="Rhea" id="RHEA:36683"/>
        <dbReference type="Rhea" id="RHEA-COMP:10131"/>
        <dbReference type="Rhea" id="RHEA-COMP:11032"/>
        <dbReference type="ChEBI" id="CHEBI:29950"/>
        <dbReference type="ChEBI" id="CHEBI:57287"/>
        <dbReference type="ChEBI" id="CHEBI:57379"/>
        <dbReference type="ChEBI" id="CHEBI:74151"/>
        <dbReference type="EC" id="2.3.1.225"/>
    </reaction>
</comment>
<sequence length="739" mass="82223">MRSGTVSIAPPRPAESVKKKEFISLEKMNCFSERWRRTSPMRGSSRNDLVPPKPPRKNGWSWPPQAFQVFGWLVYGYFAIVDFGIYIPLLPLPWNHVLYSLTSIAFVVHIFAHVAAVTIDPADASVRAKQSYSSPMKFFDRTKQPHVIQDLHCYLCDVNVGPKVKHCGVCNKCVEGFDHHCKWLNTCVGGRNYWCFFVALSSATMGMFLLVVVILFIFIQHYLDPASLRTAPQFRGMLGNGTWLAFIPLAPIKTSSAGLLILAFITAMLSIVCLLLFCHLLGFHFYLFYKGISTYDYVKMQRQKEARSRDAEADEPNDAKAHNKAPQNPKHSIDCEPALSQSSSTCKFDDKGALSDQISRSICTELENFRKSAKRENSFHYGTGNPTENTASVINHNDNGSILFPVVDSVVNLRRRRRRGEKKNTSPRSGGSQSAGWFLFSISRRPSHRADSSPGASEEGRSKRGATRSYAFVKINTEAEDFVTSTKRNQRSANPSTAQGERNSCTSMADQKDNIDDFKVQTAKHPNISSAPLRQHNEQSKDRASKRLSTESNGTSEGGAGSSTPVEVTALEESFRRFAIHGDTRATGKDMHGKNWSKLCKDCGVIDGKNITLTDVDIVFSKVKKKSCRTIIFDEFKVALGELARKKYKEKTGEEAEAEVFKLIEGKAPVIAGVTRAVASPTVSRLTDPTKFTGSHKERFDDSGRGKGKAGRVDVVDTSGYVSGYKHRGSYEKKINKPT</sequence>
<feature type="compositionally biased region" description="Basic and acidic residues" evidence="9">
    <location>
        <begin position="695"/>
        <end position="712"/>
    </location>
</feature>
<evidence type="ECO:0000256" key="1">
    <source>
        <dbReference type="ARBA" id="ARBA00004141"/>
    </source>
</evidence>
<dbReference type="GO" id="GO:0016020">
    <property type="term" value="C:membrane"/>
    <property type="evidence" value="ECO:0007669"/>
    <property type="project" value="UniProtKB-SubCell"/>
</dbReference>
<comment type="subcellular location">
    <subcellularLocation>
        <location evidence="2">Cytoplasm</location>
    </subcellularLocation>
    <subcellularLocation>
        <location evidence="1">Membrane</location>
        <topology evidence="1">Multi-pass membrane protein</topology>
    </subcellularLocation>
</comment>
<name>A0A2U9AYJ9_SCOMX</name>
<feature type="region of interest" description="Disordered" evidence="9">
    <location>
        <begin position="482"/>
        <end position="509"/>
    </location>
</feature>
<dbReference type="GO" id="GO:0015631">
    <property type="term" value="F:tubulin binding"/>
    <property type="evidence" value="ECO:0007669"/>
    <property type="project" value="InterPro"/>
</dbReference>
<dbReference type="SUPFAM" id="SSF47473">
    <property type="entry name" value="EF-hand"/>
    <property type="match status" value="1"/>
</dbReference>
<accession>A0A2U9AYJ9</accession>
<keyword evidence="6 8" id="KW-1133">Transmembrane helix</keyword>
<dbReference type="GO" id="GO:0005874">
    <property type="term" value="C:microtubule"/>
    <property type="evidence" value="ECO:0007669"/>
    <property type="project" value="TreeGrafter"/>
</dbReference>
<dbReference type="GO" id="GO:0001578">
    <property type="term" value="P:microtubule bundle formation"/>
    <property type="evidence" value="ECO:0007669"/>
    <property type="project" value="TreeGrafter"/>
</dbReference>
<dbReference type="InterPro" id="IPR001594">
    <property type="entry name" value="Palmitoyltrfase_DHHC"/>
</dbReference>
<keyword evidence="8 11" id="KW-0808">Transferase</keyword>
<proteinExistence type="inferred from homology"/>
<feature type="compositionally biased region" description="Polar residues" evidence="9">
    <location>
        <begin position="426"/>
        <end position="435"/>
    </location>
</feature>
<evidence type="ECO:0000256" key="9">
    <source>
        <dbReference type="SAM" id="MobiDB-lite"/>
    </source>
</evidence>
<dbReference type="InterPro" id="IPR008907">
    <property type="entry name" value="TPP/p25"/>
</dbReference>
<feature type="region of interest" description="Disordered" evidence="9">
    <location>
        <begin position="306"/>
        <end position="338"/>
    </location>
</feature>
<dbReference type="FunFam" id="1.10.238.10:FF:000057">
    <property type="entry name" value="Tubulin polymerization-promoting protein family member 3"/>
    <property type="match status" value="1"/>
</dbReference>
<feature type="region of interest" description="Disordered" evidence="9">
    <location>
        <begin position="38"/>
        <end position="58"/>
    </location>
</feature>
<keyword evidence="12" id="KW-1185">Reference proteome</keyword>
<feature type="region of interest" description="Disordered" evidence="9">
    <location>
        <begin position="525"/>
        <end position="565"/>
    </location>
</feature>
<protein>
    <recommendedName>
        <fullName evidence="8">Palmitoyltransferase</fullName>
        <ecNumber evidence="8">2.3.1.225</ecNumber>
    </recommendedName>
</protein>
<dbReference type="EC" id="2.3.1.225" evidence="8"/>
<dbReference type="Pfam" id="PF01529">
    <property type="entry name" value="DHHC"/>
    <property type="match status" value="1"/>
</dbReference>
<comment type="similarity">
    <text evidence="8">Belongs to the DHHC palmitoyltransferase family.</text>
</comment>
<feature type="transmembrane region" description="Helical" evidence="8">
    <location>
        <begin position="234"/>
        <end position="252"/>
    </location>
</feature>
<feature type="compositionally biased region" description="Basic and acidic residues" evidence="9">
    <location>
        <begin position="535"/>
        <end position="549"/>
    </location>
</feature>
<dbReference type="PROSITE" id="PS50216">
    <property type="entry name" value="DHHC"/>
    <property type="match status" value="1"/>
</dbReference>
<keyword evidence="8" id="KW-0012">Acyltransferase</keyword>
<dbReference type="GO" id="GO:0032273">
    <property type="term" value="P:positive regulation of protein polymerization"/>
    <property type="evidence" value="ECO:0007669"/>
    <property type="project" value="TreeGrafter"/>
</dbReference>
<comment type="domain">
    <text evidence="8">The DHHC domain is required for palmitoyltransferase activity.</text>
</comment>
<feature type="transmembrane region" description="Helical" evidence="8">
    <location>
        <begin position="99"/>
        <end position="119"/>
    </location>
</feature>
<dbReference type="GO" id="GO:0019706">
    <property type="term" value="F:protein-cysteine S-palmitoyltransferase activity"/>
    <property type="evidence" value="ECO:0007669"/>
    <property type="project" value="UniProtKB-EC"/>
</dbReference>
<feature type="compositionally biased region" description="Polar residues" evidence="9">
    <location>
        <begin position="483"/>
        <end position="509"/>
    </location>
</feature>
<evidence type="ECO:0000313" key="11">
    <source>
        <dbReference type="EMBL" id="AWO96696.1"/>
    </source>
</evidence>
<dbReference type="InterPro" id="IPR011992">
    <property type="entry name" value="EF-hand-dom_pair"/>
</dbReference>
<dbReference type="Gene3D" id="1.10.238.10">
    <property type="entry name" value="EF-hand"/>
    <property type="match status" value="1"/>
</dbReference>
<evidence type="ECO:0000313" key="12">
    <source>
        <dbReference type="Proteomes" id="UP000246464"/>
    </source>
</evidence>
<dbReference type="AlphaFoldDB" id="A0A2U9AYJ9"/>
<evidence type="ECO:0000259" key="10">
    <source>
        <dbReference type="Pfam" id="PF01529"/>
    </source>
</evidence>
<comment type="similarity">
    <text evidence="3">Belongs to the TPPP family.</text>
</comment>
<dbReference type="GO" id="GO:0005737">
    <property type="term" value="C:cytoplasm"/>
    <property type="evidence" value="ECO:0007669"/>
    <property type="project" value="UniProtKB-SubCell"/>
</dbReference>
<evidence type="ECO:0000256" key="2">
    <source>
        <dbReference type="ARBA" id="ARBA00004496"/>
    </source>
</evidence>
<evidence type="ECO:0000256" key="8">
    <source>
        <dbReference type="RuleBase" id="RU079119"/>
    </source>
</evidence>
<dbReference type="Pfam" id="PF05517">
    <property type="entry name" value="p25-alpha"/>
    <property type="match status" value="1"/>
</dbReference>
<evidence type="ECO:0000256" key="6">
    <source>
        <dbReference type="ARBA" id="ARBA00022989"/>
    </source>
</evidence>
<dbReference type="EMBL" id="CP026243">
    <property type="protein sequence ID" value="AWO96696.1"/>
    <property type="molecule type" value="Genomic_DNA"/>
</dbReference>
<evidence type="ECO:0000256" key="5">
    <source>
        <dbReference type="ARBA" id="ARBA00022692"/>
    </source>
</evidence>
<dbReference type="PANTHER" id="PTHR12932">
    <property type="entry name" value="P25 ALPHA-RELATED"/>
    <property type="match status" value="1"/>
</dbReference>
<feature type="transmembrane region" description="Helical" evidence="8">
    <location>
        <begin position="193"/>
        <end position="222"/>
    </location>
</feature>
<feature type="region of interest" description="Disordered" evidence="9">
    <location>
        <begin position="415"/>
        <end position="469"/>
    </location>
</feature>
<feature type="domain" description="Palmitoyltransferase DHHC" evidence="10">
    <location>
        <begin position="149"/>
        <end position="299"/>
    </location>
</feature>
<dbReference type="STRING" id="52904.ENSSMAP00000032498"/>
<dbReference type="GO" id="GO:0046785">
    <property type="term" value="P:microtubule polymerization"/>
    <property type="evidence" value="ECO:0007669"/>
    <property type="project" value="InterPro"/>
</dbReference>
<feature type="transmembrane region" description="Helical" evidence="8">
    <location>
        <begin position="66"/>
        <end position="87"/>
    </location>
</feature>
<feature type="transmembrane region" description="Helical" evidence="8">
    <location>
        <begin position="259"/>
        <end position="289"/>
    </location>
</feature>
<organism evidence="11 12">
    <name type="scientific">Scophthalmus maximus</name>
    <name type="common">Turbot</name>
    <name type="synonym">Psetta maxima</name>
    <dbReference type="NCBI Taxonomy" id="52904"/>
    <lineage>
        <taxon>Eukaryota</taxon>
        <taxon>Metazoa</taxon>
        <taxon>Chordata</taxon>
        <taxon>Craniata</taxon>
        <taxon>Vertebrata</taxon>
        <taxon>Euteleostomi</taxon>
        <taxon>Actinopterygii</taxon>
        <taxon>Neopterygii</taxon>
        <taxon>Teleostei</taxon>
        <taxon>Neoteleostei</taxon>
        <taxon>Acanthomorphata</taxon>
        <taxon>Carangaria</taxon>
        <taxon>Pleuronectiformes</taxon>
        <taxon>Pleuronectoidei</taxon>
        <taxon>Scophthalmidae</taxon>
        <taxon>Scophthalmus</taxon>
    </lineage>
</organism>
<reference evidence="11 12" key="1">
    <citation type="submission" date="2017-12" db="EMBL/GenBank/DDBJ databases">
        <title>Integrating genomic resources of turbot (Scophthalmus maximus) in depth evaluation of genetic and physical mapping variation across individuals.</title>
        <authorList>
            <person name="Martinez P."/>
        </authorList>
    </citation>
    <scope>NUCLEOTIDE SEQUENCE [LARGE SCALE GENOMIC DNA]</scope>
</reference>
<gene>
    <name evidence="11" type="ORF">SMAX5B_011782</name>
</gene>